<dbReference type="SUPFAM" id="SSF53448">
    <property type="entry name" value="Nucleotide-diphospho-sugar transferases"/>
    <property type="match status" value="1"/>
</dbReference>
<keyword evidence="8" id="KW-1185">Reference proteome</keyword>
<dbReference type="EMBL" id="BAABBN010000004">
    <property type="protein sequence ID" value="GAA3913360.1"/>
    <property type="molecule type" value="Genomic_DNA"/>
</dbReference>
<evidence type="ECO:0000256" key="3">
    <source>
        <dbReference type="ARBA" id="ARBA00022676"/>
    </source>
</evidence>
<name>A0ABP7M3H3_9GAMM</name>
<evidence type="ECO:0000256" key="4">
    <source>
        <dbReference type="ARBA" id="ARBA00022679"/>
    </source>
</evidence>
<dbReference type="Gene3D" id="3.90.550.10">
    <property type="entry name" value="Spore Coat Polysaccharide Biosynthesis Protein SpsA, Chain A"/>
    <property type="match status" value="1"/>
</dbReference>
<dbReference type="NCBIfam" id="TIGR04283">
    <property type="entry name" value="glyco_like_mftF"/>
    <property type="match status" value="1"/>
</dbReference>
<keyword evidence="5" id="KW-0472">Membrane</keyword>
<dbReference type="InterPro" id="IPR029044">
    <property type="entry name" value="Nucleotide-diphossugar_trans"/>
</dbReference>
<organism evidence="7 8">
    <name type="scientific">Litoribacillus peritrichatus</name>
    <dbReference type="NCBI Taxonomy" id="718191"/>
    <lineage>
        <taxon>Bacteria</taxon>
        <taxon>Pseudomonadati</taxon>
        <taxon>Pseudomonadota</taxon>
        <taxon>Gammaproteobacteria</taxon>
        <taxon>Oceanospirillales</taxon>
        <taxon>Oceanospirillaceae</taxon>
        <taxon>Litoribacillus</taxon>
    </lineage>
</organism>
<evidence type="ECO:0000256" key="1">
    <source>
        <dbReference type="ARBA" id="ARBA00004236"/>
    </source>
</evidence>
<dbReference type="PANTHER" id="PTHR43646:SF2">
    <property type="entry name" value="GLYCOSYLTRANSFERASE 2-LIKE DOMAIN-CONTAINING PROTEIN"/>
    <property type="match status" value="1"/>
</dbReference>
<evidence type="ECO:0000256" key="5">
    <source>
        <dbReference type="ARBA" id="ARBA00023136"/>
    </source>
</evidence>
<accession>A0ABP7M3H3</accession>
<dbReference type="Proteomes" id="UP001501565">
    <property type="component" value="Unassembled WGS sequence"/>
</dbReference>
<protein>
    <submittedName>
        <fullName evidence="7">TIGR04283 family arsenosugar biosynthesis glycosyltransferase</fullName>
    </submittedName>
</protein>
<evidence type="ECO:0000313" key="7">
    <source>
        <dbReference type="EMBL" id="GAA3913360.1"/>
    </source>
</evidence>
<reference evidence="8" key="1">
    <citation type="journal article" date="2019" name="Int. J. Syst. Evol. Microbiol.">
        <title>The Global Catalogue of Microorganisms (GCM) 10K type strain sequencing project: providing services to taxonomists for standard genome sequencing and annotation.</title>
        <authorList>
            <consortium name="The Broad Institute Genomics Platform"/>
            <consortium name="The Broad Institute Genome Sequencing Center for Infectious Disease"/>
            <person name="Wu L."/>
            <person name="Ma J."/>
        </authorList>
    </citation>
    <scope>NUCLEOTIDE SEQUENCE [LARGE SCALE GENOMIC DNA]</scope>
    <source>
        <strain evidence="8">JCM 17551</strain>
    </source>
</reference>
<gene>
    <name evidence="7" type="ORF">GCM10022277_05000</name>
</gene>
<feature type="domain" description="Glycosyltransferase 2-like" evidence="6">
    <location>
        <begin position="16"/>
        <end position="116"/>
    </location>
</feature>
<evidence type="ECO:0000313" key="8">
    <source>
        <dbReference type="Proteomes" id="UP001501565"/>
    </source>
</evidence>
<keyword evidence="2" id="KW-1003">Cell membrane</keyword>
<proteinExistence type="predicted"/>
<comment type="caution">
    <text evidence="7">The sequence shown here is derived from an EMBL/GenBank/DDBJ whole genome shotgun (WGS) entry which is preliminary data.</text>
</comment>
<comment type="subcellular location">
    <subcellularLocation>
        <location evidence="1">Cell membrane</location>
    </subcellularLocation>
</comment>
<keyword evidence="4" id="KW-0808">Transferase</keyword>
<sequence>MHLSNGFQLDQNARLSVIIPVFHDTRPLLDLIDDLKPLGRLVHEIIVVDGAQDASLDSLLSANHVQLFRTNPERAGQMNFGAQQASGDILWFLHADTRLTKETVSDLVNFIQCPKTCWGRFNVHLEPSGFLLKIVAWFMNHRSALTAISTGDQGMFVNRVAFNRVGGFPSQLLMEDIELSKRLKRLSRPFIPKSHIITSSRKWQREGIFKTIFTMWYLRFIYWRGASAEQVHRIYYRRKSQ</sequence>
<keyword evidence="3" id="KW-0328">Glycosyltransferase</keyword>
<evidence type="ECO:0000259" key="6">
    <source>
        <dbReference type="Pfam" id="PF00535"/>
    </source>
</evidence>
<dbReference type="PANTHER" id="PTHR43646">
    <property type="entry name" value="GLYCOSYLTRANSFERASE"/>
    <property type="match status" value="1"/>
</dbReference>
<evidence type="ECO:0000256" key="2">
    <source>
        <dbReference type="ARBA" id="ARBA00022475"/>
    </source>
</evidence>
<dbReference type="InterPro" id="IPR001173">
    <property type="entry name" value="Glyco_trans_2-like"/>
</dbReference>
<dbReference type="InterPro" id="IPR026461">
    <property type="entry name" value="Trfase_2_rSAM/seldom_assoc"/>
</dbReference>
<dbReference type="Pfam" id="PF00535">
    <property type="entry name" value="Glycos_transf_2"/>
    <property type="match status" value="1"/>
</dbReference>
<dbReference type="CDD" id="cd02522">
    <property type="entry name" value="GT_2_like_a"/>
    <property type="match status" value="1"/>
</dbReference>